<dbReference type="InterPro" id="IPR036249">
    <property type="entry name" value="Thioredoxin-like_sf"/>
</dbReference>
<evidence type="ECO:0000313" key="2">
    <source>
        <dbReference type="EMBL" id="OLP08525.1"/>
    </source>
</evidence>
<reference evidence="2 3" key="1">
    <citation type="submission" date="2017-01" db="EMBL/GenBank/DDBJ databases">
        <title>Genome sequence of Rhodoferax antarcticus ANT.BR, a psychrophilic purple nonsulfur bacterium from an Antarctic microbial mat.</title>
        <authorList>
            <person name="Baker J."/>
            <person name="Riester C."/>
            <person name="Skinner B."/>
            <person name="Newell A."/>
            <person name="Swingley W."/>
            <person name="Madigan M."/>
            <person name="Jung D."/>
            <person name="Asao M."/>
            <person name="Chen M."/>
            <person name="Loughlin P."/>
            <person name="Pan H."/>
            <person name="Lin S."/>
            <person name="Li N."/>
            <person name="Shaw J."/>
            <person name="Prado M."/>
            <person name="Sherman C."/>
            <person name="Li X."/>
            <person name="Tang J."/>
            <person name="Blankenship R."/>
            <person name="Zhao T."/>
            <person name="Touchman J."/>
            <person name="Sattley M."/>
        </authorList>
    </citation>
    <scope>NUCLEOTIDE SEQUENCE [LARGE SCALE GENOMIC DNA]</scope>
    <source>
        <strain evidence="2 3">ANT.BR</strain>
    </source>
</reference>
<proteinExistence type="predicted"/>
<evidence type="ECO:0008006" key="4">
    <source>
        <dbReference type="Google" id="ProtNLM"/>
    </source>
</evidence>
<dbReference type="SUPFAM" id="SSF52833">
    <property type="entry name" value="Thioredoxin-like"/>
    <property type="match status" value="1"/>
</dbReference>
<dbReference type="EMBL" id="MSYM01000001">
    <property type="protein sequence ID" value="OLP08525.1"/>
    <property type="molecule type" value="Genomic_DNA"/>
</dbReference>
<feature type="chain" id="PRO_5012615771" description="Thioredoxin domain-containing protein" evidence="1">
    <location>
        <begin position="32"/>
        <end position="161"/>
    </location>
</feature>
<gene>
    <name evidence="2" type="ORF">BLL52_0132</name>
</gene>
<accession>A0A1Q8YKM2</accession>
<feature type="signal peptide" evidence="1">
    <location>
        <begin position="1"/>
        <end position="31"/>
    </location>
</feature>
<keyword evidence="1" id="KW-0732">Signal</keyword>
<protein>
    <recommendedName>
        <fullName evidence="4">Thioredoxin domain-containing protein</fullName>
    </recommendedName>
</protein>
<dbReference type="AlphaFoldDB" id="A0A1Q8YKM2"/>
<evidence type="ECO:0000256" key="1">
    <source>
        <dbReference type="SAM" id="SignalP"/>
    </source>
</evidence>
<organism evidence="2 3">
    <name type="scientific">Rhodoferax antarcticus ANT.BR</name>
    <dbReference type="NCBI Taxonomy" id="1111071"/>
    <lineage>
        <taxon>Bacteria</taxon>
        <taxon>Pseudomonadati</taxon>
        <taxon>Pseudomonadota</taxon>
        <taxon>Betaproteobacteria</taxon>
        <taxon>Burkholderiales</taxon>
        <taxon>Comamonadaceae</taxon>
        <taxon>Rhodoferax</taxon>
    </lineage>
</organism>
<sequence length="161" mass="17644">MRAMSDEFSRRQWLKGALLSMSAANATVASAAGLTVATSLPDELAAALKKGCPLLVMVNLRGCPFCKIATENYLLPLQREQGIAMVQVDMRSRLLVRGFDGPPQTQDSLCRQWGIKVAPTVLFFGRHGVEVAERLVGGYLPDFYGSYLDERVRVARIALQA</sequence>
<evidence type="ECO:0000313" key="3">
    <source>
        <dbReference type="Proteomes" id="UP000185911"/>
    </source>
</evidence>
<name>A0A1Q8YKM2_9BURK</name>
<dbReference type="Gene3D" id="3.40.30.10">
    <property type="entry name" value="Glutaredoxin"/>
    <property type="match status" value="1"/>
</dbReference>
<comment type="caution">
    <text evidence="2">The sequence shown here is derived from an EMBL/GenBank/DDBJ whole genome shotgun (WGS) entry which is preliminary data.</text>
</comment>
<dbReference type="STRING" id="81479.RA876_14745"/>
<keyword evidence="3" id="KW-1185">Reference proteome</keyword>
<dbReference type="Proteomes" id="UP000185911">
    <property type="component" value="Unassembled WGS sequence"/>
</dbReference>